<protein>
    <submittedName>
        <fullName evidence="1">Uncharacterized protein</fullName>
    </submittedName>
</protein>
<dbReference type="EMBL" id="JAJVDC020000020">
    <property type="protein sequence ID" value="KAL1633615.1"/>
    <property type="molecule type" value="Genomic_DNA"/>
</dbReference>
<sequence length="298" mass="33490">MIVGWCSSAQLFLGSELINYDNIHYSGAEDMDSHLKFVGGAIGFSQFGVGQLNVNFGVKDGKYHFQGNNGPYVEVLSRADDMRVTLYDNVEKRGWLVPASNVILHIAQARLRTGFLSAGNDSHFKLFSKDTSECTARESLLRDSNKMILEGYRVKDMILDIWSLFDSLLARKLLKDAAPGIEPRCTMQEMLYGFEFQNVIRKRSPFSLKCCRIAKTSGGWIDLIRDIDALVLFANGFEDLIKPSQGCQNLCHSWRSLPKGNDYLAVPVKMLKYLYNVAGCPLDQPRLPKPFSSREPGN</sequence>
<reference evidence="1 2" key="1">
    <citation type="submission" date="2024-02" db="EMBL/GenBank/DDBJ databases">
        <title>De novo assembly and annotation of 12 fungi associated with fruit tree decline syndrome in Ontario, Canada.</title>
        <authorList>
            <person name="Sulman M."/>
            <person name="Ellouze W."/>
            <person name="Ilyukhin E."/>
        </authorList>
    </citation>
    <scope>NUCLEOTIDE SEQUENCE [LARGE SCALE GENOMIC DNA]</scope>
    <source>
        <strain evidence="1 2">M1-105</strain>
    </source>
</reference>
<proteinExistence type="predicted"/>
<comment type="caution">
    <text evidence="1">The sequence shown here is derived from an EMBL/GenBank/DDBJ whole genome shotgun (WGS) entry which is preliminary data.</text>
</comment>
<evidence type="ECO:0000313" key="2">
    <source>
        <dbReference type="Proteomes" id="UP001521116"/>
    </source>
</evidence>
<keyword evidence="2" id="KW-1185">Reference proteome</keyword>
<evidence type="ECO:0000313" key="1">
    <source>
        <dbReference type="EMBL" id="KAL1633615.1"/>
    </source>
</evidence>
<dbReference type="Proteomes" id="UP001521116">
    <property type="component" value="Unassembled WGS sequence"/>
</dbReference>
<name>A0ABR3T226_9PEZI</name>
<accession>A0ABR3T226</accession>
<gene>
    <name evidence="1" type="ORF">SLS56_002763</name>
</gene>
<organism evidence="1 2">
    <name type="scientific">Neofusicoccum ribis</name>
    <dbReference type="NCBI Taxonomy" id="45134"/>
    <lineage>
        <taxon>Eukaryota</taxon>
        <taxon>Fungi</taxon>
        <taxon>Dikarya</taxon>
        <taxon>Ascomycota</taxon>
        <taxon>Pezizomycotina</taxon>
        <taxon>Dothideomycetes</taxon>
        <taxon>Dothideomycetes incertae sedis</taxon>
        <taxon>Botryosphaeriales</taxon>
        <taxon>Botryosphaeriaceae</taxon>
        <taxon>Neofusicoccum</taxon>
    </lineage>
</organism>